<feature type="domain" description="CBS" evidence="3">
    <location>
        <begin position="83"/>
        <end position="139"/>
    </location>
</feature>
<dbReference type="RefSeq" id="WP_237465269.1">
    <property type="nucleotide sequence ID" value="NZ_CAKLDI010000001.1"/>
</dbReference>
<keyword evidence="5" id="KW-1185">Reference proteome</keyword>
<proteinExistence type="predicted"/>
<reference evidence="4" key="1">
    <citation type="submission" date="2021-11" db="EMBL/GenBank/DDBJ databases">
        <authorList>
            <person name="Rodrigo-Torres L."/>
            <person name="Arahal R. D."/>
            <person name="Lucena T."/>
        </authorList>
    </citation>
    <scope>NUCLEOTIDE SEQUENCE</scope>
    <source>
        <strain evidence="4">CECT 7929</strain>
    </source>
</reference>
<accession>A0ABN8DS84</accession>
<dbReference type="InterPro" id="IPR051257">
    <property type="entry name" value="Diverse_CBS-Domain"/>
</dbReference>
<dbReference type="EC" id="1.1.1.205" evidence="4"/>
<keyword evidence="4" id="KW-0560">Oxidoreductase</keyword>
<evidence type="ECO:0000256" key="2">
    <source>
        <dbReference type="PROSITE-ProRule" id="PRU00703"/>
    </source>
</evidence>
<dbReference type="PANTHER" id="PTHR43080">
    <property type="entry name" value="CBS DOMAIN-CONTAINING PROTEIN CBSX3, MITOCHONDRIAL"/>
    <property type="match status" value="1"/>
</dbReference>
<sequence length="140" mass="15977">MDRAVVDYMSHPLITIHQNDGLREAFILMSDAKIRHLPVLNDHGELVGIISERQLRQPLWLSDSEQRCTVTPLDEKVQVRQIMSQPVITVQQTDTLRQAIHHFLHHHISAAPVVDNQGALVGMLSQVDLLRAFDQHLEEN</sequence>
<organism evidence="4 5">
    <name type="scientific">Vibrio stylophorae</name>
    <dbReference type="NCBI Taxonomy" id="659351"/>
    <lineage>
        <taxon>Bacteria</taxon>
        <taxon>Pseudomonadati</taxon>
        <taxon>Pseudomonadota</taxon>
        <taxon>Gammaproteobacteria</taxon>
        <taxon>Vibrionales</taxon>
        <taxon>Vibrionaceae</taxon>
        <taxon>Vibrio</taxon>
    </lineage>
</organism>
<evidence type="ECO:0000313" key="5">
    <source>
        <dbReference type="Proteomes" id="UP000838672"/>
    </source>
</evidence>
<feature type="domain" description="CBS" evidence="3">
    <location>
        <begin position="9"/>
        <end position="65"/>
    </location>
</feature>
<dbReference type="EMBL" id="CAKLDI010000001">
    <property type="protein sequence ID" value="CAH0533059.1"/>
    <property type="molecule type" value="Genomic_DNA"/>
</dbReference>
<name>A0ABN8DS84_9VIBR</name>
<gene>
    <name evidence="4" type="primary">guaB_2</name>
    <name evidence="4" type="ORF">VST7929_00911</name>
</gene>
<comment type="caution">
    <text evidence="4">The sequence shown here is derived from an EMBL/GenBank/DDBJ whole genome shotgun (WGS) entry which is preliminary data.</text>
</comment>
<dbReference type="Proteomes" id="UP000838672">
    <property type="component" value="Unassembled WGS sequence"/>
</dbReference>
<dbReference type="GO" id="GO:0003938">
    <property type="term" value="F:IMP dehydrogenase activity"/>
    <property type="evidence" value="ECO:0007669"/>
    <property type="project" value="UniProtKB-EC"/>
</dbReference>
<dbReference type="SMART" id="SM00116">
    <property type="entry name" value="CBS"/>
    <property type="match status" value="2"/>
</dbReference>
<dbReference type="PANTHER" id="PTHR43080:SF2">
    <property type="entry name" value="CBS DOMAIN-CONTAINING PROTEIN"/>
    <property type="match status" value="1"/>
</dbReference>
<evidence type="ECO:0000313" key="4">
    <source>
        <dbReference type="EMBL" id="CAH0533059.1"/>
    </source>
</evidence>
<dbReference type="InterPro" id="IPR000644">
    <property type="entry name" value="CBS_dom"/>
</dbReference>
<evidence type="ECO:0000256" key="1">
    <source>
        <dbReference type="ARBA" id="ARBA00023122"/>
    </source>
</evidence>
<keyword evidence="1 2" id="KW-0129">CBS domain</keyword>
<dbReference type="CDD" id="cd04584">
    <property type="entry name" value="CBS_pair_AcuB_like"/>
    <property type="match status" value="1"/>
</dbReference>
<dbReference type="Pfam" id="PF00571">
    <property type="entry name" value="CBS"/>
    <property type="match status" value="2"/>
</dbReference>
<dbReference type="Gene3D" id="3.10.580.10">
    <property type="entry name" value="CBS-domain"/>
    <property type="match status" value="2"/>
</dbReference>
<protein>
    <submittedName>
        <fullName evidence="4">Inosine-5'-monophosphate dehydrogenase</fullName>
        <ecNumber evidence="4">1.1.1.205</ecNumber>
    </submittedName>
</protein>
<evidence type="ECO:0000259" key="3">
    <source>
        <dbReference type="PROSITE" id="PS51371"/>
    </source>
</evidence>
<dbReference type="SUPFAM" id="SSF54631">
    <property type="entry name" value="CBS-domain pair"/>
    <property type="match status" value="1"/>
</dbReference>
<dbReference type="PROSITE" id="PS51371">
    <property type="entry name" value="CBS"/>
    <property type="match status" value="2"/>
</dbReference>
<dbReference type="InterPro" id="IPR046342">
    <property type="entry name" value="CBS_dom_sf"/>
</dbReference>